<evidence type="ECO:0000259" key="4">
    <source>
        <dbReference type="Pfam" id="PF08241"/>
    </source>
</evidence>
<evidence type="ECO:0000256" key="3">
    <source>
        <dbReference type="ARBA" id="ARBA00022679"/>
    </source>
</evidence>
<dbReference type="InParanoid" id="A0E2S4"/>
<dbReference type="EMBL" id="CT868655">
    <property type="protein sequence ID" value="CAK89591.1"/>
    <property type="molecule type" value="Genomic_DNA"/>
</dbReference>
<name>A0E2S4_PARTE</name>
<evidence type="ECO:0000256" key="2">
    <source>
        <dbReference type="ARBA" id="ARBA00022603"/>
    </source>
</evidence>
<organism evidence="5 6">
    <name type="scientific">Paramecium tetraurelia</name>
    <dbReference type="NCBI Taxonomy" id="5888"/>
    <lineage>
        <taxon>Eukaryota</taxon>
        <taxon>Sar</taxon>
        <taxon>Alveolata</taxon>
        <taxon>Ciliophora</taxon>
        <taxon>Intramacronucleata</taxon>
        <taxon>Oligohymenophorea</taxon>
        <taxon>Peniculida</taxon>
        <taxon>Parameciidae</taxon>
        <taxon>Paramecium</taxon>
    </lineage>
</organism>
<reference evidence="5 6" key="1">
    <citation type="journal article" date="2006" name="Nature">
        <title>Global trends of whole-genome duplications revealed by the ciliate Paramecium tetraurelia.</title>
        <authorList>
            <consortium name="Genoscope"/>
            <person name="Aury J.-M."/>
            <person name="Jaillon O."/>
            <person name="Duret L."/>
            <person name="Noel B."/>
            <person name="Jubin C."/>
            <person name="Porcel B.M."/>
            <person name="Segurens B."/>
            <person name="Daubin V."/>
            <person name="Anthouard V."/>
            <person name="Aiach N."/>
            <person name="Arnaiz O."/>
            <person name="Billaut A."/>
            <person name="Beisson J."/>
            <person name="Blanc I."/>
            <person name="Bouhouche K."/>
            <person name="Camara F."/>
            <person name="Duharcourt S."/>
            <person name="Guigo R."/>
            <person name="Gogendeau D."/>
            <person name="Katinka M."/>
            <person name="Keller A.-M."/>
            <person name="Kissmehl R."/>
            <person name="Klotz C."/>
            <person name="Koll F."/>
            <person name="Le Moue A."/>
            <person name="Lepere C."/>
            <person name="Malinsky S."/>
            <person name="Nowacki M."/>
            <person name="Nowak J.K."/>
            <person name="Plattner H."/>
            <person name="Poulain J."/>
            <person name="Ruiz F."/>
            <person name="Serrano V."/>
            <person name="Zagulski M."/>
            <person name="Dessen P."/>
            <person name="Betermier M."/>
            <person name="Weissenbach J."/>
            <person name="Scarpelli C."/>
            <person name="Schachter V."/>
            <person name="Sperling L."/>
            <person name="Meyer E."/>
            <person name="Cohen J."/>
            <person name="Wincker P."/>
        </authorList>
    </citation>
    <scope>NUCLEOTIDE SEQUENCE [LARGE SCALE GENOMIC DNA]</scope>
    <source>
        <strain evidence="5 6">Stock d4-2</strain>
    </source>
</reference>
<dbReference type="Pfam" id="PF08241">
    <property type="entry name" value="Methyltransf_11"/>
    <property type="match status" value="1"/>
</dbReference>
<dbReference type="PANTHER" id="PTHR12176:SF79">
    <property type="entry name" value="METHYLTRANSFERASE TYPE 11 DOMAIN-CONTAINING PROTEIN"/>
    <property type="match status" value="1"/>
</dbReference>
<keyword evidence="6" id="KW-1185">Reference proteome</keyword>
<dbReference type="eggNOG" id="KOG2352">
    <property type="taxonomic scope" value="Eukaryota"/>
</dbReference>
<dbReference type="FunFam" id="3.40.50.150:FF:000311">
    <property type="entry name" value="Methyltransferase protein 13"/>
    <property type="match status" value="1"/>
</dbReference>
<dbReference type="InterPro" id="IPR013216">
    <property type="entry name" value="Methyltransf_11"/>
</dbReference>
<dbReference type="AlphaFoldDB" id="A0E2S4"/>
<keyword evidence="2" id="KW-0489">Methyltransferase</keyword>
<dbReference type="InterPro" id="IPR029063">
    <property type="entry name" value="SAM-dependent_MTases_sf"/>
</dbReference>
<dbReference type="PANTHER" id="PTHR12176">
    <property type="entry name" value="SAM-DEPENDENT METHYLTRANSFERASE SUPERFAMILY PROTEIN"/>
    <property type="match status" value="1"/>
</dbReference>
<dbReference type="GO" id="GO:0008757">
    <property type="term" value="F:S-adenosylmethionine-dependent methyltransferase activity"/>
    <property type="evidence" value="ECO:0007669"/>
    <property type="project" value="InterPro"/>
</dbReference>
<gene>
    <name evidence="5" type="ORF">GSPATT00022763001</name>
</gene>
<accession>A0E2S4</accession>
<evidence type="ECO:0000256" key="1">
    <source>
        <dbReference type="ARBA" id="ARBA00008361"/>
    </source>
</evidence>
<dbReference type="Gene3D" id="3.40.50.150">
    <property type="entry name" value="Vaccinia Virus protein VP39"/>
    <property type="match status" value="1"/>
</dbReference>
<dbReference type="OMA" id="WYESHTE"/>
<dbReference type="Proteomes" id="UP000000600">
    <property type="component" value="Unassembled WGS sequence"/>
</dbReference>
<proteinExistence type="inferred from homology"/>
<feature type="domain" description="Methyltransferase type 11" evidence="4">
    <location>
        <begin position="48"/>
        <end position="151"/>
    </location>
</feature>
<dbReference type="GO" id="GO:0032259">
    <property type="term" value="P:methylation"/>
    <property type="evidence" value="ECO:0007669"/>
    <property type="project" value="UniProtKB-KW"/>
</dbReference>
<dbReference type="CDD" id="cd02440">
    <property type="entry name" value="AdoMet_MTases"/>
    <property type="match status" value="1"/>
</dbReference>
<dbReference type="SUPFAM" id="SSF53335">
    <property type="entry name" value="S-adenosyl-L-methionine-dependent methyltransferases"/>
    <property type="match status" value="1"/>
</dbReference>
<dbReference type="STRING" id="5888.A0E2S4"/>
<protein>
    <recommendedName>
        <fullName evidence="4">Methyltransferase type 11 domain-containing protein</fullName>
    </recommendedName>
</protein>
<dbReference type="InterPro" id="IPR051419">
    <property type="entry name" value="Lys/N-term_MeTrsfase_sf"/>
</dbReference>
<dbReference type="HOGENOM" id="CLU_065920_0_0_1"/>
<keyword evidence="3" id="KW-0808">Transferase</keyword>
<sequence length="224" mass="25569">MSQYGKAEYWEERYTRQSEDPEPFDWYQRFAGVKDLVSVCFTPESKLLNVGAGNSRLSEEMFDEGYQNITNIDISHVVTKAMQEKYKDKGPNFKYLHMDARAMDFEEGAFDGAIDKGTLDAILCGESSSSNAQKVIQEVHRVLGPKGVFFIISYGLPEHRLQYLEKPEYDWYVGLLFQCRNVVVKQVHKPTISTSIAITNEDKDAPNVHYIYICTKGQPKGGKQ</sequence>
<dbReference type="GeneID" id="5042773"/>
<dbReference type="RefSeq" id="XP_001456988.1">
    <property type="nucleotide sequence ID" value="XM_001456951.2"/>
</dbReference>
<evidence type="ECO:0000313" key="5">
    <source>
        <dbReference type="EMBL" id="CAK89591.1"/>
    </source>
</evidence>
<comment type="similarity">
    <text evidence="1">Belongs to the methyltransferase superfamily.</text>
</comment>
<dbReference type="OrthoDB" id="411785at2759"/>
<dbReference type="KEGG" id="ptm:GSPATT00022763001"/>
<evidence type="ECO:0000313" key="6">
    <source>
        <dbReference type="Proteomes" id="UP000000600"/>
    </source>
</evidence>